<keyword evidence="2" id="KW-0614">Plasmid</keyword>
<name>D0UZD1_9ACTN</name>
<proteinExistence type="predicted"/>
<accession>D0UZD1</accession>
<protein>
    <submittedName>
        <fullName evidence="2">PCQ3_82</fullName>
    </submittedName>
</protein>
<feature type="region of interest" description="Disordered" evidence="1">
    <location>
        <begin position="1"/>
        <end position="26"/>
    </location>
</feature>
<organism evidence="2">
    <name type="scientific">Streptomyces sp. W9</name>
    <dbReference type="NCBI Taxonomy" id="682410"/>
    <lineage>
        <taxon>Bacteria</taxon>
        <taxon>Bacillati</taxon>
        <taxon>Actinomycetota</taxon>
        <taxon>Actinomycetes</taxon>
        <taxon>Kitasatosporales</taxon>
        <taxon>Streptomycetaceae</taxon>
        <taxon>Streptomyces</taxon>
    </lineage>
</organism>
<sequence length="227" mass="25401">MRGRCRRQSPTTATPTAGQHPTQRRCRHAKEYPGNLPVRQVDQRFRREHHTADAPWPCPHYPHRTMSARGEGTPLPDAMVSIPKQPGDNVTIGDLRGHLVELLALAETSEKPRPTRVHPAEHAMPGQEWAVEAHMPKVVYDHFYRRERDGWLIRATDAVDDADCIFISTPDAMDAEDFMAVPTTSARQLAMAILAACDRADAVRTGTTSLDSWRAKKARSIQGDQVT</sequence>
<evidence type="ECO:0000313" key="2">
    <source>
        <dbReference type="EMBL" id="ACX85583.1"/>
    </source>
</evidence>
<feature type="compositionally biased region" description="Polar residues" evidence="1">
    <location>
        <begin position="8"/>
        <end position="21"/>
    </location>
</feature>
<reference evidence="2" key="1">
    <citation type="journal article" date="2010" name="J. Bacteriol.">
        <title>Characterization of the replication, transfer, and plasmid/lytic phage cycle of the Streptomyces plasmid-phage pZL12.</title>
        <authorList>
            <person name="Zhong L."/>
            <person name="Cheng Q."/>
            <person name="Tian X."/>
            <person name="Zhao L."/>
            <person name="Qin Z."/>
        </authorList>
    </citation>
    <scope>NUCLEOTIDE SEQUENCE</scope>
    <source>
        <strain evidence="2">W9</strain>
        <plasmid evidence="2">pCQ3</plasmid>
    </source>
</reference>
<gene>
    <name evidence="2" type="ORF">pCQ3.82</name>
</gene>
<evidence type="ECO:0000256" key="1">
    <source>
        <dbReference type="SAM" id="MobiDB-lite"/>
    </source>
</evidence>
<geneLocation type="plasmid" evidence="2">
    <name>pCQ3</name>
</geneLocation>
<dbReference type="EMBL" id="GQ983381">
    <property type="protein sequence ID" value="ACX85583.1"/>
    <property type="molecule type" value="Genomic_DNA"/>
</dbReference>
<dbReference type="AlphaFoldDB" id="D0UZD1"/>